<sequence>MPMADPFCEETRQILIQAAKNLSLDIYDRDSGKTAPKHPCVHTKGSVITINGPRFSTRFESKLFRSWGLDLVGMTLVPEVSLAREAGLSYASLAIVTDYDCWKADQAHVSVDIVLQEFRKSIDKVKKVVLEAVRLIGARDWTKTIEANQLLVQNSRQDLAHAKGAGLLRGVKNANNVLKRNP</sequence>
<evidence type="ECO:0000256" key="2">
    <source>
        <dbReference type="ARBA" id="ARBA00022679"/>
    </source>
</evidence>
<evidence type="ECO:0000313" key="6">
    <source>
        <dbReference type="WBParaSite" id="TREG1_4960.1"/>
    </source>
</evidence>
<feature type="domain" description="Nucleoside phosphorylase" evidence="4">
    <location>
        <begin position="3"/>
        <end position="133"/>
    </location>
</feature>
<keyword evidence="5" id="KW-1185">Reference proteome</keyword>
<reference evidence="6" key="2">
    <citation type="submission" date="2023-11" db="UniProtKB">
        <authorList>
            <consortium name="WormBaseParasite"/>
        </authorList>
    </citation>
    <scope>IDENTIFICATION</scope>
</reference>
<keyword evidence="3" id="KW-0660">Purine salvage</keyword>
<dbReference type="Pfam" id="PF01048">
    <property type="entry name" value="PNP_UDP_1"/>
    <property type="match status" value="1"/>
</dbReference>
<dbReference type="InterPro" id="IPR000845">
    <property type="entry name" value="Nucleoside_phosphorylase_d"/>
</dbReference>
<reference evidence="5" key="1">
    <citation type="submission" date="2022-06" db="EMBL/GenBank/DDBJ databases">
        <authorList>
            <person name="Berger JAMES D."/>
            <person name="Berger JAMES D."/>
        </authorList>
    </citation>
    <scope>NUCLEOTIDE SEQUENCE [LARGE SCALE GENOMIC DNA]</scope>
</reference>
<dbReference type="PANTHER" id="PTHR42679">
    <property type="entry name" value="S-METHYL-5'-THIOADENOSINE PHOSPHORYLASE"/>
    <property type="match status" value="1"/>
</dbReference>
<dbReference type="Gene3D" id="3.40.50.1580">
    <property type="entry name" value="Nucleoside phosphorylase domain"/>
    <property type="match status" value="1"/>
</dbReference>
<evidence type="ECO:0000259" key="4">
    <source>
        <dbReference type="Pfam" id="PF01048"/>
    </source>
</evidence>
<keyword evidence="1" id="KW-0328">Glycosyltransferase</keyword>
<organism evidence="5 6">
    <name type="scientific">Trichobilharzia regenti</name>
    <name type="common">Nasal bird schistosome</name>
    <dbReference type="NCBI Taxonomy" id="157069"/>
    <lineage>
        <taxon>Eukaryota</taxon>
        <taxon>Metazoa</taxon>
        <taxon>Spiralia</taxon>
        <taxon>Lophotrochozoa</taxon>
        <taxon>Platyhelminthes</taxon>
        <taxon>Trematoda</taxon>
        <taxon>Digenea</taxon>
        <taxon>Strigeidida</taxon>
        <taxon>Schistosomatoidea</taxon>
        <taxon>Schistosomatidae</taxon>
        <taxon>Trichobilharzia</taxon>
    </lineage>
</organism>
<dbReference type="InterPro" id="IPR010044">
    <property type="entry name" value="MTAP"/>
</dbReference>
<dbReference type="AlphaFoldDB" id="A0AA85JY93"/>
<proteinExistence type="predicted"/>
<evidence type="ECO:0000256" key="3">
    <source>
        <dbReference type="ARBA" id="ARBA00022726"/>
    </source>
</evidence>
<dbReference type="InterPro" id="IPR035994">
    <property type="entry name" value="Nucleoside_phosphorylase_sf"/>
</dbReference>
<keyword evidence="2" id="KW-0808">Transferase</keyword>
<accession>A0AA85JY93</accession>
<dbReference type="SUPFAM" id="SSF53167">
    <property type="entry name" value="Purine and uridine phosphorylases"/>
    <property type="match status" value="1"/>
</dbReference>
<dbReference type="Proteomes" id="UP000050795">
    <property type="component" value="Unassembled WGS sequence"/>
</dbReference>
<dbReference type="GO" id="GO:0006166">
    <property type="term" value="P:purine ribonucleoside salvage"/>
    <property type="evidence" value="ECO:0007669"/>
    <property type="project" value="UniProtKB-KW"/>
</dbReference>
<evidence type="ECO:0000256" key="1">
    <source>
        <dbReference type="ARBA" id="ARBA00022676"/>
    </source>
</evidence>
<dbReference type="GO" id="GO:0019509">
    <property type="term" value="P:L-methionine salvage from methylthioadenosine"/>
    <property type="evidence" value="ECO:0007669"/>
    <property type="project" value="TreeGrafter"/>
</dbReference>
<dbReference type="GO" id="GO:0005829">
    <property type="term" value="C:cytosol"/>
    <property type="evidence" value="ECO:0007669"/>
    <property type="project" value="TreeGrafter"/>
</dbReference>
<protein>
    <recommendedName>
        <fullName evidence="4">Nucleoside phosphorylase domain-containing protein</fullName>
    </recommendedName>
</protein>
<dbReference type="WBParaSite" id="TREG1_4960.1">
    <property type="protein sequence ID" value="TREG1_4960.1"/>
    <property type="gene ID" value="TREG1_4960"/>
</dbReference>
<evidence type="ECO:0000313" key="5">
    <source>
        <dbReference type="Proteomes" id="UP000050795"/>
    </source>
</evidence>
<dbReference type="GO" id="GO:0017061">
    <property type="term" value="F:S-methyl-5-thioadenosine phosphorylase activity"/>
    <property type="evidence" value="ECO:0007669"/>
    <property type="project" value="InterPro"/>
</dbReference>
<name>A0AA85JY93_TRIRE</name>
<dbReference type="PANTHER" id="PTHR42679:SF2">
    <property type="entry name" value="S-METHYL-5'-THIOADENOSINE PHOSPHORYLASE"/>
    <property type="match status" value="1"/>
</dbReference>